<accession>A0ABV5BMA4</accession>
<evidence type="ECO:0000256" key="3">
    <source>
        <dbReference type="ARBA" id="ARBA00023180"/>
    </source>
</evidence>
<dbReference type="RefSeq" id="WP_375516931.1">
    <property type="nucleotide sequence ID" value="NZ_JBHILI010000004.1"/>
</dbReference>
<reference evidence="6 7" key="1">
    <citation type="submission" date="2024-09" db="EMBL/GenBank/DDBJ databases">
        <title>Taxonomic and Genotyping Characterization of Leptospira Strains isolated from Multiple Sources in Colombia highlights the importance of intermediate species.</title>
        <authorList>
            <person name="Torres Higuera L."/>
            <person name="Rojas Tapias D."/>
            <person name="Jimenez Velasquez S."/>
            <person name="Renjifo Ibanez C."/>
        </authorList>
    </citation>
    <scope>NUCLEOTIDE SEQUENCE [LARGE SCALE GENOMIC DNA]</scope>
    <source>
        <strain evidence="6 7">Lep080</strain>
    </source>
</reference>
<sequence length="396" mass="41399">MSGSFFLSNSIKYLLYLSVLVSAANCGAISKENPCDSSSDAFLKNQLLKFLLNDTSSSCAVSVSECGALKMGESAKVVLGQPDFVSNTSGSAINQVAAGGLSMDSQGGLWASDTNNQRVFHFSSPFSTFQDADIILTGFDTPRGVAVDPNGGLWVASTMQDLVYHFPSGVISGGVADITLGTFNSNNQTQNTFNNPWDLAADSSGSVWVADYFNSRVLRFSPPFTSGMNADLVLGKSSFTSGAAGASANQMASPNDVEVDSSGKVWVADTGNHRVLRFSPPFSNGMAADLVLGQPDFVSSSYALDADSLSSPNGVSIASNGAVWVADSGNMRAVRFFPPFTNGKAADNVLGEPDLVSTNSSFIVSDKTIGSTSSVAVAPCGLWISDTTNNRVLFFP</sequence>
<keyword evidence="1 5" id="KW-0732">Signal</keyword>
<name>A0ABV5BMA4_9LEPT</name>
<feature type="signal peptide" evidence="5">
    <location>
        <begin position="1"/>
        <end position="23"/>
    </location>
</feature>
<gene>
    <name evidence="6" type="ORF">ACE5IX_07895</name>
</gene>
<dbReference type="PANTHER" id="PTHR10680">
    <property type="entry name" value="PEPTIDYL-GLYCINE ALPHA-AMIDATING MONOOXYGENASE"/>
    <property type="match status" value="1"/>
</dbReference>
<evidence type="ECO:0000313" key="6">
    <source>
        <dbReference type="EMBL" id="MFB5736423.1"/>
    </source>
</evidence>
<dbReference type="Pfam" id="PF01436">
    <property type="entry name" value="NHL"/>
    <property type="match status" value="3"/>
</dbReference>
<dbReference type="EMBL" id="JBHILJ010000003">
    <property type="protein sequence ID" value="MFB5736423.1"/>
    <property type="molecule type" value="Genomic_DNA"/>
</dbReference>
<evidence type="ECO:0000256" key="5">
    <source>
        <dbReference type="SAM" id="SignalP"/>
    </source>
</evidence>
<dbReference type="SUPFAM" id="SSF101898">
    <property type="entry name" value="NHL repeat"/>
    <property type="match status" value="1"/>
</dbReference>
<keyword evidence="2" id="KW-0677">Repeat</keyword>
<evidence type="ECO:0000256" key="1">
    <source>
        <dbReference type="ARBA" id="ARBA00022729"/>
    </source>
</evidence>
<organism evidence="6 7">
    <name type="scientific">Leptospira wolffii</name>
    <dbReference type="NCBI Taxonomy" id="409998"/>
    <lineage>
        <taxon>Bacteria</taxon>
        <taxon>Pseudomonadati</taxon>
        <taxon>Spirochaetota</taxon>
        <taxon>Spirochaetia</taxon>
        <taxon>Leptospirales</taxon>
        <taxon>Leptospiraceae</taxon>
        <taxon>Leptospira</taxon>
    </lineage>
</organism>
<feature type="repeat" description="NHL" evidence="4">
    <location>
        <begin position="238"/>
        <end position="281"/>
    </location>
</feature>
<feature type="chain" id="PRO_5045179253" evidence="5">
    <location>
        <begin position="24"/>
        <end position="396"/>
    </location>
</feature>
<evidence type="ECO:0000313" key="7">
    <source>
        <dbReference type="Proteomes" id="UP001580391"/>
    </source>
</evidence>
<dbReference type="CDD" id="cd05819">
    <property type="entry name" value="NHL"/>
    <property type="match status" value="1"/>
</dbReference>
<evidence type="ECO:0000256" key="2">
    <source>
        <dbReference type="ARBA" id="ARBA00022737"/>
    </source>
</evidence>
<evidence type="ECO:0000256" key="4">
    <source>
        <dbReference type="PROSITE-ProRule" id="PRU00504"/>
    </source>
</evidence>
<dbReference type="Gene3D" id="2.40.10.500">
    <property type="match status" value="2"/>
</dbReference>
<feature type="repeat" description="NHL" evidence="4">
    <location>
        <begin position="180"/>
        <end position="223"/>
    </location>
</feature>
<proteinExistence type="predicted"/>
<dbReference type="InterPro" id="IPR011042">
    <property type="entry name" value="6-blade_b-propeller_TolB-like"/>
</dbReference>
<dbReference type="PROSITE" id="PS51125">
    <property type="entry name" value="NHL"/>
    <property type="match status" value="2"/>
</dbReference>
<dbReference type="PANTHER" id="PTHR10680:SF28">
    <property type="entry name" value="SMP-30_GLUCONOLACTONASE_LRE-LIKE REGION DOMAIN-CONTAINING PROTEIN"/>
    <property type="match status" value="1"/>
</dbReference>
<keyword evidence="3" id="KW-0325">Glycoprotein</keyword>
<dbReference type="Proteomes" id="UP001580391">
    <property type="component" value="Unassembled WGS sequence"/>
</dbReference>
<dbReference type="InterPro" id="IPR001258">
    <property type="entry name" value="NHL_repeat"/>
</dbReference>
<dbReference type="Gene3D" id="2.120.10.30">
    <property type="entry name" value="TolB, C-terminal domain"/>
    <property type="match status" value="1"/>
</dbReference>
<protein>
    <submittedName>
        <fullName evidence="6">NHL repeat-containing protein</fullName>
    </submittedName>
</protein>
<comment type="caution">
    <text evidence="6">The sequence shown here is derived from an EMBL/GenBank/DDBJ whole genome shotgun (WGS) entry which is preliminary data.</text>
</comment>
<keyword evidence="7" id="KW-1185">Reference proteome</keyword>